<feature type="domain" description="Histidine kinase/HSP90-like ATPase" evidence="11">
    <location>
        <begin position="357"/>
        <end position="440"/>
    </location>
</feature>
<keyword evidence="4" id="KW-0808">Transferase</keyword>
<evidence type="ECO:0000256" key="4">
    <source>
        <dbReference type="ARBA" id="ARBA00022679"/>
    </source>
</evidence>
<feature type="compositionally biased region" description="Low complexity" evidence="9">
    <location>
        <begin position="34"/>
        <end position="47"/>
    </location>
</feature>
<dbReference type="InterPro" id="IPR050482">
    <property type="entry name" value="Sensor_HK_TwoCompSys"/>
</dbReference>
<evidence type="ECO:0000256" key="10">
    <source>
        <dbReference type="SAM" id="Phobius"/>
    </source>
</evidence>
<dbReference type="PANTHER" id="PTHR24421:SF10">
    <property type="entry name" value="NITRATE_NITRITE SENSOR PROTEIN NARQ"/>
    <property type="match status" value="1"/>
</dbReference>
<feature type="region of interest" description="Disordered" evidence="9">
    <location>
        <begin position="1"/>
        <end position="50"/>
    </location>
</feature>
<evidence type="ECO:0000313" key="13">
    <source>
        <dbReference type="EMBL" id="USY19078.1"/>
    </source>
</evidence>
<feature type="compositionally biased region" description="Polar residues" evidence="9">
    <location>
        <begin position="1"/>
        <end position="13"/>
    </location>
</feature>
<evidence type="ECO:0000256" key="3">
    <source>
        <dbReference type="ARBA" id="ARBA00022553"/>
    </source>
</evidence>
<dbReference type="EMBL" id="CP099837">
    <property type="protein sequence ID" value="USY19078.1"/>
    <property type="molecule type" value="Genomic_DNA"/>
</dbReference>
<accession>A0ABY5D7N2</accession>
<evidence type="ECO:0000256" key="6">
    <source>
        <dbReference type="ARBA" id="ARBA00022777"/>
    </source>
</evidence>
<dbReference type="RefSeq" id="WP_254418360.1">
    <property type="nucleotide sequence ID" value="NZ_BAAAJB010000055.1"/>
</dbReference>
<keyword evidence="8" id="KW-0902">Two-component regulatory system</keyword>
<dbReference type="Proteomes" id="UP001055940">
    <property type="component" value="Chromosome"/>
</dbReference>
<evidence type="ECO:0000256" key="8">
    <source>
        <dbReference type="ARBA" id="ARBA00023012"/>
    </source>
</evidence>
<evidence type="ECO:0000256" key="2">
    <source>
        <dbReference type="ARBA" id="ARBA00012438"/>
    </source>
</evidence>
<name>A0ABY5D7N2_9ACTN</name>
<dbReference type="Pfam" id="PF02518">
    <property type="entry name" value="HATPase_c"/>
    <property type="match status" value="1"/>
</dbReference>
<feature type="transmembrane region" description="Helical" evidence="10">
    <location>
        <begin position="64"/>
        <end position="84"/>
    </location>
</feature>
<proteinExistence type="predicted"/>
<feature type="transmembrane region" description="Helical" evidence="10">
    <location>
        <begin position="150"/>
        <end position="167"/>
    </location>
</feature>
<dbReference type="Gene3D" id="1.20.5.1930">
    <property type="match status" value="1"/>
</dbReference>
<protein>
    <recommendedName>
        <fullName evidence="2">histidine kinase</fullName>
        <ecNumber evidence="2">2.7.13.3</ecNumber>
    </recommendedName>
</protein>
<evidence type="ECO:0000313" key="14">
    <source>
        <dbReference type="Proteomes" id="UP001055940"/>
    </source>
</evidence>
<evidence type="ECO:0000256" key="5">
    <source>
        <dbReference type="ARBA" id="ARBA00022741"/>
    </source>
</evidence>
<evidence type="ECO:0000256" key="1">
    <source>
        <dbReference type="ARBA" id="ARBA00000085"/>
    </source>
</evidence>
<evidence type="ECO:0000259" key="11">
    <source>
        <dbReference type="Pfam" id="PF02518"/>
    </source>
</evidence>
<keyword evidence="10" id="KW-0472">Membrane</keyword>
<keyword evidence="10" id="KW-0812">Transmembrane</keyword>
<keyword evidence="5" id="KW-0547">Nucleotide-binding</keyword>
<feature type="transmembrane region" description="Helical" evidence="10">
    <location>
        <begin position="113"/>
        <end position="143"/>
    </location>
</feature>
<organism evidence="13 14">
    <name type="scientific">Nocardiopsis exhalans</name>
    <dbReference type="NCBI Taxonomy" id="163604"/>
    <lineage>
        <taxon>Bacteria</taxon>
        <taxon>Bacillati</taxon>
        <taxon>Actinomycetota</taxon>
        <taxon>Actinomycetes</taxon>
        <taxon>Streptosporangiales</taxon>
        <taxon>Nocardiopsidaceae</taxon>
        <taxon>Nocardiopsis</taxon>
    </lineage>
</organism>
<keyword evidence="6 13" id="KW-0418">Kinase</keyword>
<keyword evidence="10" id="KW-1133">Transmembrane helix</keyword>
<dbReference type="CDD" id="cd16917">
    <property type="entry name" value="HATPase_UhpB-NarQ-NarX-like"/>
    <property type="match status" value="1"/>
</dbReference>
<dbReference type="InterPro" id="IPR011712">
    <property type="entry name" value="Sig_transdc_His_kin_sub3_dim/P"/>
</dbReference>
<gene>
    <name evidence="13" type="ORF">NE857_28015</name>
</gene>
<keyword evidence="14" id="KW-1185">Reference proteome</keyword>
<feature type="transmembrane region" description="Helical" evidence="10">
    <location>
        <begin position="187"/>
        <end position="217"/>
    </location>
</feature>
<dbReference type="Gene3D" id="3.30.565.10">
    <property type="entry name" value="Histidine kinase-like ATPase, C-terminal domain"/>
    <property type="match status" value="1"/>
</dbReference>
<sequence>MATDTGSSKSRTVLRSGGDVPSGNSFPGGGGDAGTAEVGTGETLAEGNGEGFVRDERAARRTSWATAFVLPAALFVLGLPLLLANYGPSPLLLAAHLLLCLSLMARMDRPLTVFVVVLFLALLPTLLMDAHVGGELGVFVAFYHVVVRRPLGWGLGASFLIVGWAVVTTLQPGDLPPDLAEGLNEELAVFVAVLVQLLTSLAMVVIALVTGVLALVVRDRRNALAAARADAERLRVERDQRSRLAKETERTRIARELHDVVGHSLGVMVSLSDGASRLARTHPERAGETMATVAETGRSALSEVRDVLGLLRSDDEGQRYTRDVGELVGRVRASGMDVSLECERDLNRLPDHVRLCVYRVVQESLTNVGKHAGPGARAEVNIGGTDERVRIRVSDDGTGGRSEMGSGLTGLEERVEIQGGQIRFGPVPGGGWTVYAEVPVHRTTGEAEAL</sequence>
<keyword evidence="7" id="KW-0067">ATP-binding</keyword>
<dbReference type="PANTHER" id="PTHR24421">
    <property type="entry name" value="NITRATE/NITRITE SENSOR PROTEIN NARX-RELATED"/>
    <property type="match status" value="1"/>
</dbReference>
<evidence type="ECO:0000259" key="12">
    <source>
        <dbReference type="Pfam" id="PF07730"/>
    </source>
</evidence>
<dbReference type="GO" id="GO:0016301">
    <property type="term" value="F:kinase activity"/>
    <property type="evidence" value="ECO:0007669"/>
    <property type="project" value="UniProtKB-KW"/>
</dbReference>
<dbReference type="SUPFAM" id="SSF55874">
    <property type="entry name" value="ATPase domain of HSP90 chaperone/DNA topoisomerase II/histidine kinase"/>
    <property type="match status" value="1"/>
</dbReference>
<dbReference type="InterPro" id="IPR003594">
    <property type="entry name" value="HATPase_dom"/>
</dbReference>
<reference evidence="13" key="1">
    <citation type="submission" date="2022-06" db="EMBL/GenBank/DDBJ databases">
        <authorList>
            <person name="Ping M."/>
        </authorList>
    </citation>
    <scope>NUCLEOTIDE SEQUENCE</scope>
    <source>
        <strain evidence="13">JCM11759T</strain>
    </source>
</reference>
<feature type="domain" description="Signal transduction histidine kinase subgroup 3 dimerisation and phosphoacceptor" evidence="12">
    <location>
        <begin position="249"/>
        <end position="315"/>
    </location>
</feature>
<dbReference type="EC" id="2.7.13.3" evidence="2"/>
<keyword evidence="3" id="KW-0597">Phosphoprotein</keyword>
<dbReference type="InterPro" id="IPR036890">
    <property type="entry name" value="HATPase_C_sf"/>
</dbReference>
<comment type="catalytic activity">
    <reaction evidence="1">
        <text>ATP + protein L-histidine = ADP + protein N-phospho-L-histidine.</text>
        <dbReference type="EC" id="2.7.13.3"/>
    </reaction>
</comment>
<dbReference type="Pfam" id="PF07730">
    <property type="entry name" value="HisKA_3"/>
    <property type="match status" value="1"/>
</dbReference>
<evidence type="ECO:0000256" key="7">
    <source>
        <dbReference type="ARBA" id="ARBA00022840"/>
    </source>
</evidence>
<evidence type="ECO:0000256" key="9">
    <source>
        <dbReference type="SAM" id="MobiDB-lite"/>
    </source>
</evidence>